<reference evidence="3" key="2">
    <citation type="submission" date="2019-11" db="UniProtKB">
        <authorList>
            <consortium name="WormBaseParasite"/>
        </authorList>
    </citation>
    <scope>IDENTIFICATION</scope>
    <source>
        <strain evidence="3">Puerto Rican</strain>
    </source>
</reference>
<name>A0A5K4F4W6_SCHMA</name>
<evidence type="ECO:0000313" key="3">
    <source>
        <dbReference type="WBParaSite" id="Smp_320230.1"/>
    </source>
</evidence>
<sequence length="306" mass="35438">MSFKIPRVCIQRKLFDANLDGFQNNQYSQDISSSIQPNSNIHQSKDEFEDQSSQSHSEYNSSFWTSLRNIWKHSDREDTSSITEKDDEHNDELKLSNLLSDINETTDYLMNKISISEKIFENGNLNGNSLKTISESMKQLSYGKNVIIDKQNYLNAFSEKVKEFPLTMAERLDRIFSKVDSSMADESRNFDRLPTSSRDDLEHAVVILRNKFRSLQESSNRDELRLCRNILHSNEVSTQNKKQPTQGLNKYMLSSTGSGLSIHMKFRTPLSIAARKPNIRSVPRLTNHSRYVYNIVRCFRTTQSQI</sequence>
<evidence type="ECO:0000313" key="2">
    <source>
        <dbReference type="Proteomes" id="UP000008854"/>
    </source>
</evidence>
<keyword evidence="2" id="KW-1185">Reference proteome</keyword>
<reference evidence="2" key="1">
    <citation type="journal article" date="2012" name="PLoS Negl. Trop. Dis.">
        <title>A systematically improved high quality genome and transcriptome of the human blood fluke Schistosoma mansoni.</title>
        <authorList>
            <person name="Protasio A.V."/>
            <person name="Tsai I.J."/>
            <person name="Babbage A."/>
            <person name="Nichol S."/>
            <person name="Hunt M."/>
            <person name="Aslett M.A."/>
            <person name="De Silva N."/>
            <person name="Velarde G.S."/>
            <person name="Anderson T.J."/>
            <person name="Clark R.C."/>
            <person name="Davidson C."/>
            <person name="Dillon G.P."/>
            <person name="Holroyd N.E."/>
            <person name="LoVerde P.T."/>
            <person name="Lloyd C."/>
            <person name="McQuillan J."/>
            <person name="Oliveira G."/>
            <person name="Otto T.D."/>
            <person name="Parker-Manuel S.J."/>
            <person name="Quail M.A."/>
            <person name="Wilson R.A."/>
            <person name="Zerlotini A."/>
            <person name="Dunne D.W."/>
            <person name="Berriman M."/>
        </authorList>
    </citation>
    <scope>NUCLEOTIDE SEQUENCE [LARGE SCALE GENOMIC DNA]</scope>
    <source>
        <strain evidence="2">Puerto Rican</strain>
    </source>
</reference>
<dbReference type="InParanoid" id="A0A5K4F4W6"/>
<protein>
    <submittedName>
        <fullName evidence="3">TBCC_N domain-containing protein</fullName>
    </submittedName>
</protein>
<dbReference type="WBParaSite" id="Smp_320230.1">
    <property type="protein sequence ID" value="Smp_320230.1"/>
    <property type="gene ID" value="Smp_320230"/>
</dbReference>
<feature type="region of interest" description="Disordered" evidence="1">
    <location>
        <begin position="29"/>
        <end position="55"/>
    </location>
</feature>
<evidence type="ECO:0000256" key="1">
    <source>
        <dbReference type="SAM" id="MobiDB-lite"/>
    </source>
</evidence>
<feature type="compositionally biased region" description="Polar residues" evidence="1">
    <location>
        <begin position="29"/>
        <end position="42"/>
    </location>
</feature>
<proteinExistence type="predicted"/>
<organism evidence="2 3">
    <name type="scientific">Schistosoma mansoni</name>
    <name type="common">Blood fluke</name>
    <dbReference type="NCBI Taxonomy" id="6183"/>
    <lineage>
        <taxon>Eukaryota</taxon>
        <taxon>Metazoa</taxon>
        <taxon>Spiralia</taxon>
        <taxon>Lophotrochozoa</taxon>
        <taxon>Platyhelminthes</taxon>
        <taxon>Trematoda</taxon>
        <taxon>Digenea</taxon>
        <taxon>Strigeidida</taxon>
        <taxon>Schistosomatoidea</taxon>
        <taxon>Schistosomatidae</taxon>
        <taxon>Schistosoma</taxon>
    </lineage>
</organism>
<dbReference type="AlphaFoldDB" id="A0A5K4F4W6"/>
<accession>A0A5K4F4W6</accession>
<dbReference type="Proteomes" id="UP000008854">
    <property type="component" value="Unassembled WGS sequence"/>
</dbReference>